<comment type="caution">
    <text evidence="1">The sequence shown here is derived from an EMBL/GenBank/DDBJ whole genome shotgun (WGS) entry which is preliminary data.</text>
</comment>
<dbReference type="Proteomes" id="UP000011668">
    <property type="component" value="Unassembled WGS sequence"/>
</dbReference>
<dbReference type="HOGENOM" id="CLU_727973_0_0_1"/>
<dbReference type="Gene3D" id="2.120.10.30">
    <property type="entry name" value="TolB, C-terminal domain"/>
    <property type="match status" value="1"/>
</dbReference>
<dbReference type="SUPFAM" id="SSF63829">
    <property type="entry name" value="Calcium-dependent phosphotriesterase"/>
    <property type="match status" value="1"/>
</dbReference>
<dbReference type="AlphaFoldDB" id="L8X148"/>
<dbReference type="InterPro" id="IPR011042">
    <property type="entry name" value="6-blade_b-propeller_TolB-like"/>
</dbReference>
<organism evidence="1 2">
    <name type="scientific">Thanatephorus cucumeris (strain AG1-IA)</name>
    <name type="common">Rice sheath blight fungus</name>
    <name type="synonym">Rhizoctonia solani</name>
    <dbReference type="NCBI Taxonomy" id="983506"/>
    <lineage>
        <taxon>Eukaryota</taxon>
        <taxon>Fungi</taxon>
        <taxon>Dikarya</taxon>
        <taxon>Basidiomycota</taxon>
        <taxon>Agaricomycotina</taxon>
        <taxon>Agaricomycetes</taxon>
        <taxon>Cantharellales</taxon>
        <taxon>Ceratobasidiaceae</taxon>
        <taxon>Rhizoctonia</taxon>
        <taxon>Rhizoctonia solani AG-1</taxon>
    </lineage>
</organism>
<sequence length="380" mass="42204">MLSSTGHSTVVYLIQCGQPFMSTRMVPRRGLDRFLFLLQVNPLLRSQRHSTMSLVQIQVSPSSHRPVIINSMKLWRPAGVYISATNEVYFTSNILNKTGANENYQYPIYANFNKVSLNSTNGTYEWQVVPQPSSQFVLPNGGTYYNGKVLMAIQGYQLNTPSSLIAFDPFTQRAETLLNNFYGRPFNSLNDVFKQYPRLPSQVYAFHPPTGTIRVVADGLQKPNGIQFSPDMQTCYISDTGLLSEDPADSAPRDGSGPVSYAYDVVHPEPGSDPTTDPPALINKRLFAFADNVVWNKKGALLGKILLGLDVPSEIPGVPAGRGCANMVFVPGGLLMFAEDRMYLARIKAKVDQVAASSPFIKRAPVGYRQYFIRNWIRGE</sequence>
<protein>
    <submittedName>
        <fullName evidence="1">SGL domain-containing protein</fullName>
    </submittedName>
</protein>
<dbReference type="EMBL" id="AFRT01000717">
    <property type="protein sequence ID" value="ELU42797.1"/>
    <property type="molecule type" value="Genomic_DNA"/>
</dbReference>
<accession>L8X148</accession>
<dbReference type="PANTHER" id="PTHR47064">
    <property type="entry name" value="PUTATIVE (AFU_ORTHOLOGUE AFUA_1G08990)-RELATED"/>
    <property type="match status" value="1"/>
</dbReference>
<dbReference type="InterPro" id="IPR052988">
    <property type="entry name" value="Oryzine_lactonohydrolase"/>
</dbReference>
<evidence type="ECO:0000313" key="2">
    <source>
        <dbReference type="Proteomes" id="UP000011668"/>
    </source>
</evidence>
<keyword evidence="2" id="KW-1185">Reference proteome</keyword>
<dbReference type="STRING" id="983506.L8X148"/>
<reference evidence="1 2" key="1">
    <citation type="journal article" date="2013" name="Nat. Commun.">
        <title>The evolution and pathogenic mechanisms of the rice sheath blight pathogen.</title>
        <authorList>
            <person name="Zheng A."/>
            <person name="Lin R."/>
            <person name="Xu L."/>
            <person name="Qin P."/>
            <person name="Tang C."/>
            <person name="Ai P."/>
            <person name="Zhang D."/>
            <person name="Liu Y."/>
            <person name="Sun Z."/>
            <person name="Feng H."/>
            <person name="Wang Y."/>
            <person name="Chen Y."/>
            <person name="Liang X."/>
            <person name="Fu R."/>
            <person name="Li Q."/>
            <person name="Zhang J."/>
            <person name="Yu X."/>
            <person name="Xie Z."/>
            <person name="Ding L."/>
            <person name="Guan P."/>
            <person name="Tang J."/>
            <person name="Liang Y."/>
            <person name="Wang S."/>
            <person name="Deng Q."/>
            <person name="Li S."/>
            <person name="Zhu J."/>
            <person name="Wang L."/>
            <person name="Liu H."/>
            <person name="Li P."/>
        </authorList>
    </citation>
    <scope>NUCLEOTIDE SEQUENCE [LARGE SCALE GENOMIC DNA]</scope>
    <source>
        <strain evidence="2">AG-1 IA</strain>
    </source>
</reference>
<name>L8X148_THACA</name>
<evidence type="ECO:0000313" key="1">
    <source>
        <dbReference type="EMBL" id="ELU42797.1"/>
    </source>
</evidence>
<dbReference type="PANTHER" id="PTHR47064:SF2">
    <property type="entry name" value="SMP-30_GLUCONOLACTONASE_LRE-LIKE REGION DOMAIN-CONTAINING PROTEIN-RELATED"/>
    <property type="match status" value="1"/>
</dbReference>
<proteinExistence type="predicted"/>
<gene>
    <name evidence="1" type="ORF">AG1IA_03173</name>
</gene>
<dbReference type="OrthoDB" id="423498at2759"/>